<dbReference type="Proteomes" id="UP000256977">
    <property type="component" value="Unassembled WGS sequence"/>
</dbReference>
<reference evidence="2 3" key="1">
    <citation type="submission" date="2018-07" db="EMBL/GenBank/DDBJ databases">
        <title>Genomic Encyclopedia of Type Strains, Phase III (KMG-III): the genomes of soil and plant-associated and newly described type strains.</title>
        <authorList>
            <person name="Whitman W."/>
        </authorList>
    </citation>
    <scope>NUCLEOTIDE SEQUENCE [LARGE SCALE GENOMIC DNA]</scope>
    <source>
        <strain evidence="2 3">CECT 7287</strain>
    </source>
</reference>
<dbReference type="OrthoDB" id="2679407at2"/>
<dbReference type="PROSITE" id="PS51257">
    <property type="entry name" value="PROKAR_LIPOPROTEIN"/>
    <property type="match status" value="1"/>
</dbReference>
<dbReference type="EMBL" id="QRDZ01000003">
    <property type="protein sequence ID" value="RED86274.1"/>
    <property type="molecule type" value="Genomic_DNA"/>
</dbReference>
<feature type="signal peptide" evidence="1">
    <location>
        <begin position="1"/>
        <end position="33"/>
    </location>
</feature>
<evidence type="ECO:0008006" key="4">
    <source>
        <dbReference type="Google" id="ProtNLM"/>
    </source>
</evidence>
<proteinExistence type="predicted"/>
<accession>A0A3D9KK22</accession>
<dbReference type="AlphaFoldDB" id="A0A3D9KK22"/>
<evidence type="ECO:0000313" key="3">
    <source>
        <dbReference type="Proteomes" id="UP000256977"/>
    </source>
</evidence>
<keyword evidence="1" id="KW-0732">Signal</keyword>
<gene>
    <name evidence="2" type="ORF">DFP98_103127</name>
</gene>
<protein>
    <recommendedName>
        <fullName evidence="4">Lipoprotein</fullName>
    </recommendedName>
</protein>
<sequence length="244" mass="26652">MHKKVRHCLLICGTGWLLPLLTGCMGAAGGVSANEAFALSASALSGSESYGFAGKLAVYSPGGKVEKSASFKGEVSLHGNLKLNWTESDKASGVLDENERIVPGYKPLSLLEALNGRNASMAYATAPAPGEPVRIRIQLREETAKQRIADALRKELAEVGADERLYVRHPEQARKTLKASERRLEAALATLKVDTVVLWTANSKSWFPERMVEETELLYEWEGKTYSEKRTSETNFLAAAKVVQ</sequence>
<dbReference type="RefSeq" id="WP_147310130.1">
    <property type="nucleotide sequence ID" value="NZ_QRDZ01000003.1"/>
</dbReference>
<comment type="caution">
    <text evidence="2">The sequence shown here is derived from an EMBL/GenBank/DDBJ whole genome shotgun (WGS) entry which is preliminary data.</text>
</comment>
<name>A0A3D9KK22_9BACL</name>
<evidence type="ECO:0000256" key="1">
    <source>
        <dbReference type="SAM" id="SignalP"/>
    </source>
</evidence>
<evidence type="ECO:0000313" key="2">
    <source>
        <dbReference type="EMBL" id="RED86274.1"/>
    </source>
</evidence>
<feature type="chain" id="PRO_5038880704" description="Lipoprotein" evidence="1">
    <location>
        <begin position="34"/>
        <end position="244"/>
    </location>
</feature>
<organism evidence="2 3">
    <name type="scientific">Cohnella phaseoli</name>
    <dbReference type="NCBI Taxonomy" id="456490"/>
    <lineage>
        <taxon>Bacteria</taxon>
        <taxon>Bacillati</taxon>
        <taxon>Bacillota</taxon>
        <taxon>Bacilli</taxon>
        <taxon>Bacillales</taxon>
        <taxon>Paenibacillaceae</taxon>
        <taxon>Cohnella</taxon>
    </lineage>
</organism>
<keyword evidence="3" id="KW-1185">Reference proteome</keyword>